<dbReference type="AlphaFoldDB" id="A0AAE3VUV6"/>
<dbReference type="GO" id="GO:0005829">
    <property type="term" value="C:cytosol"/>
    <property type="evidence" value="ECO:0007669"/>
    <property type="project" value="TreeGrafter"/>
</dbReference>
<dbReference type="InterPro" id="IPR001830">
    <property type="entry name" value="Glyco_trans_20"/>
</dbReference>
<keyword evidence="3" id="KW-1185">Reference proteome</keyword>
<comment type="caution">
    <text evidence="2">The sequence shown here is derived from an EMBL/GenBank/DDBJ whole genome shotgun (WGS) entry which is preliminary data.</text>
</comment>
<comment type="similarity">
    <text evidence="1">Belongs to the glycosyltransferase 20 family.</text>
</comment>
<organism evidence="2 3">
    <name type="scientific">Catenuloplanes indicus</name>
    <dbReference type="NCBI Taxonomy" id="137267"/>
    <lineage>
        <taxon>Bacteria</taxon>
        <taxon>Bacillati</taxon>
        <taxon>Actinomycetota</taxon>
        <taxon>Actinomycetes</taxon>
        <taxon>Micromonosporales</taxon>
        <taxon>Micromonosporaceae</taxon>
        <taxon>Catenuloplanes</taxon>
    </lineage>
</organism>
<dbReference type="GO" id="GO:0004805">
    <property type="term" value="F:trehalose-phosphatase activity"/>
    <property type="evidence" value="ECO:0007669"/>
    <property type="project" value="TreeGrafter"/>
</dbReference>
<dbReference type="EMBL" id="JAUSUZ010000001">
    <property type="protein sequence ID" value="MDQ0364448.1"/>
    <property type="molecule type" value="Genomic_DNA"/>
</dbReference>
<evidence type="ECO:0000313" key="3">
    <source>
        <dbReference type="Proteomes" id="UP001240236"/>
    </source>
</evidence>
<dbReference type="RefSeq" id="WP_307235863.1">
    <property type="nucleotide sequence ID" value="NZ_JAUSUZ010000001.1"/>
</dbReference>
<dbReference type="GO" id="GO:0005992">
    <property type="term" value="P:trehalose biosynthetic process"/>
    <property type="evidence" value="ECO:0007669"/>
    <property type="project" value="InterPro"/>
</dbReference>
<dbReference type="Gene3D" id="3.40.50.2000">
    <property type="entry name" value="Glycogen Phosphorylase B"/>
    <property type="match status" value="2"/>
</dbReference>
<sequence>MRLISCSNSAPQVDAETGAMLASPGFPGGLVPIMVSLMQQVGGQWIYTAPAGAPASGGGGRITLKPLTFDDRLAAAHYSGVSIRTLLWLFHYVFDTTYDPMFGADFTADWAGYEAVNERFAAALTTAQHNEPEEVVLVHDFHFLRVPHHLARHTPHRRNRLVYFHHVPWCEPDYFGLLPDRIRRSVLESLLRCDVIGFHCRRWADAFLACCARFVPGATVDGSAIEFDGHRGVVAVAPGPIDADALESLRTDPLTGAWRDRLRARAAGRRPIVRVDRLDLWKNVGRGLEAFELLLAPRPDLAHELWFCAIVTPPRRPTDRSARYRRHCEATAARINERYGTGPVDLIYPDEGANSRHRAVAALEISAATLVNPTLDGLNMVAKEAMVVGGDAPLLLSVNAGAYDQLRTGVLPVQPYDLEMTADALLAGVTGTTAGGAAACRADLRWGSAARWLDELLTAR</sequence>
<evidence type="ECO:0000256" key="1">
    <source>
        <dbReference type="ARBA" id="ARBA00008799"/>
    </source>
</evidence>
<accession>A0AAE3VUV6</accession>
<dbReference type="EC" id="2.4.1.15" evidence="2"/>
<gene>
    <name evidence="2" type="ORF">J2S42_001117</name>
</gene>
<keyword evidence="2" id="KW-0328">Glycosyltransferase</keyword>
<keyword evidence="2" id="KW-0808">Transferase</keyword>
<evidence type="ECO:0000313" key="2">
    <source>
        <dbReference type="EMBL" id="MDQ0364448.1"/>
    </source>
</evidence>
<dbReference type="SUPFAM" id="SSF53756">
    <property type="entry name" value="UDP-Glycosyltransferase/glycogen phosphorylase"/>
    <property type="match status" value="1"/>
</dbReference>
<dbReference type="Proteomes" id="UP001240236">
    <property type="component" value="Unassembled WGS sequence"/>
</dbReference>
<dbReference type="PANTHER" id="PTHR10788:SF106">
    <property type="entry name" value="BCDNA.GH08860"/>
    <property type="match status" value="1"/>
</dbReference>
<reference evidence="2 3" key="1">
    <citation type="submission" date="2023-07" db="EMBL/GenBank/DDBJ databases">
        <title>Sequencing the genomes of 1000 actinobacteria strains.</title>
        <authorList>
            <person name="Klenk H.-P."/>
        </authorList>
    </citation>
    <scope>NUCLEOTIDE SEQUENCE [LARGE SCALE GENOMIC DNA]</scope>
    <source>
        <strain evidence="2 3">DSM 44709</strain>
    </source>
</reference>
<dbReference type="GO" id="GO:0003825">
    <property type="term" value="F:alpha,alpha-trehalose-phosphate synthase (UDP-forming) activity"/>
    <property type="evidence" value="ECO:0007669"/>
    <property type="project" value="UniProtKB-EC"/>
</dbReference>
<name>A0AAE3VUV6_9ACTN</name>
<protein>
    <submittedName>
        <fullName evidence="2">Trehalose 6-phosphate synthase</fullName>
        <ecNumber evidence="2">2.4.1.15</ecNumber>
    </submittedName>
</protein>
<proteinExistence type="inferred from homology"/>
<dbReference type="PANTHER" id="PTHR10788">
    <property type="entry name" value="TREHALOSE-6-PHOSPHATE SYNTHASE"/>
    <property type="match status" value="1"/>
</dbReference>
<dbReference type="Pfam" id="PF00982">
    <property type="entry name" value="Glyco_transf_20"/>
    <property type="match status" value="1"/>
</dbReference>